<sequence length="63" mass="7057">MASRGTTSSQQHNRTAKPRRTGNPHRPGHKLPPPQPNLRLHHLELRPKDLEEEGKRVGTSPPA</sequence>
<organism evidence="2 3">
    <name type="scientific">Marmota monax</name>
    <name type="common">Woodchuck</name>
    <dbReference type="NCBI Taxonomy" id="9995"/>
    <lineage>
        <taxon>Eukaryota</taxon>
        <taxon>Metazoa</taxon>
        <taxon>Chordata</taxon>
        <taxon>Craniata</taxon>
        <taxon>Vertebrata</taxon>
        <taxon>Euteleostomi</taxon>
        <taxon>Mammalia</taxon>
        <taxon>Eutheria</taxon>
        <taxon>Euarchontoglires</taxon>
        <taxon>Glires</taxon>
        <taxon>Rodentia</taxon>
        <taxon>Sciuromorpha</taxon>
        <taxon>Sciuridae</taxon>
        <taxon>Xerinae</taxon>
        <taxon>Marmotini</taxon>
        <taxon>Marmota</taxon>
    </lineage>
</organism>
<name>A0A5E4C537_MARMO</name>
<reference evidence="2" key="1">
    <citation type="submission" date="2019-04" db="EMBL/GenBank/DDBJ databases">
        <authorList>
            <person name="Alioto T."/>
            <person name="Alioto T."/>
        </authorList>
    </citation>
    <scope>NUCLEOTIDE SEQUENCE [LARGE SCALE GENOMIC DNA]</scope>
</reference>
<gene>
    <name evidence="2" type="ORF">MONAX_5E015911</name>
</gene>
<dbReference type="Proteomes" id="UP000335636">
    <property type="component" value="Unassembled WGS sequence"/>
</dbReference>
<accession>A0A5E4C537</accession>
<evidence type="ECO:0000313" key="2">
    <source>
        <dbReference type="EMBL" id="VTJ77013.1"/>
    </source>
</evidence>
<evidence type="ECO:0000313" key="3">
    <source>
        <dbReference type="Proteomes" id="UP000335636"/>
    </source>
</evidence>
<evidence type="ECO:0000256" key="1">
    <source>
        <dbReference type="SAM" id="MobiDB-lite"/>
    </source>
</evidence>
<feature type="region of interest" description="Disordered" evidence="1">
    <location>
        <begin position="1"/>
        <end position="63"/>
    </location>
</feature>
<feature type="compositionally biased region" description="Basic residues" evidence="1">
    <location>
        <begin position="14"/>
        <end position="29"/>
    </location>
</feature>
<keyword evidence="3" id="KW-1185">Reference proteome</keyword>
<comment type="caution">
    <text evidence="2">The sequence shown here is derived from an EMBL/GenBank/DDBJ whole genome shotgun (WGS) entry which is preliminary data.</text>
</comment>
<feature type="compositionally biased region" description="Polar residues" evidence="1">
    <location>
        <begin position="1"/>
        <end position="13"/>
    </location>
</feature>
<proteinExistence type="predicted"/>
<dbReference type="EMBL" id="CABDUW010000936">
    <property type="protein sequence ID" value="VTJ77013.1"/>
    <property type="molecule type" value="Genomic_DNA"/>
</dbReference>
<protein>
    <submittedName>
        <fullName evidence="2">Uncharacterized protein</fullName>
    </submittedName>
</protein>
<feature type="compositionally biased region" description="Basic and acidic residues" evidence="1">
    <location>
        <begin position="41"/>
        <end position="56"/>
    </location>
</feature>
<dbReference type="AlphaFoldDB" id="A0A5E4C537"/>